<comment type="similarity">
    <text evidence="2 9 10">Belongs to the peptidase S8 family.</text>
</comment>
<keyword evidence="6 9" id="KW-0720">Serine protease</keyword>
<evidence type="ECO:0000256" key="10">
    <source>
        <dbReference type="RuleBase" id="RU003355"/>
    </source>
</evidence>
<dbReference type="Pfam" id="PF00395">
    <property type="entry name" value="SLH"/>
    <property type="match status" value="3"/>
</dbReference>
<evidence type="ECO:0000313" key="14">
    <source>
        <dbReference type="EMBL" id="SJN31647.1"/>
    </source>
</evidence>
<dbReference type="Pfam" id="PF05922">
    <property type="entry name" value="Inhibitor_I9"/>
    <property type="match status" value="1"/>
</dbReference>
<dbReference type="InterPro" id="IPR001119">
    <property type="entry name" value="SLH_dom"/>
</dbReference>
<dbReference type="Pfam" id="PF00082">
    <property type="entry name" value="Peptidase_S8"/>
    <property type="match status" value="1"/>
</dbReference>
<keyword evidence="3 9" id="KW-0645">Protease</keyword>
<feature type="signal peptide" evidence="12">
    <location>
        <begin position="1"/>
        <end position="30"/>
    </location>
</feature>
<dbReference type="GO" id="GO:0005576">
    <property type="term" value="C:extracellular region"/>
    <property type="evidence" value="ECO:0007669"/>
    <property type="project" value="UniProtKB-SubCell"/>
</dbReference>
<dbReference type="InterPro" id="IPR023828">
    <property type="entry name" value="Peptidase_S8_Ser-AS"/>
</dbReference>
<feature type="active site" description="Charge relay system" evidence="8 9">
    <location>
        <position position="281"/>
    </location>
</feature>
<evidence type="ECO:0000256" key="1">
    <source>
        <dbReference type="ARBA" id="ARBA00004613"/>
    </source>
</evidence>
<reference evidence="14 15" key="1">
    <citation type="submission" date="2017-02" db="EMBL/GenBank/DDBJ databases">
        <authorList>
            <person name="Peterson S.W."/>
        </authorList>
    </citation>
    <scope>NUCLEOTIDE SEQUENCE [LARGE SCALE GENOMIC DNA]</scope>
    <source>
        <strain evidence="14 15">2B3F</strain>
    </source>
</reference>
<organism evidence="14 15">
    <name type="scientific">Micrococcus lylae</name>
    <dbReference type="NCBI Taxonomy" id="1273"/>
    <lineage>
        <taxon>Bacteria</taxon>
        <taxon>Bacillati</taxon>
        <taxon>Actinomycetota</taxon>
        <taxon>Actinomycetes</taxon>
        <taxon>Micrococcales</taxon>
        <taxon>Micrococcaceae</taxon>
        <taxon>Micrococcus</taxon>
    </lineage>
</organism>
<feature type="chain" id="PRO_5012978083" evidence="12">
    <location>
        <begin position="31"/>
        <end position="1204"/>
    </location>
</feature>
<dbReference type="InterPro" id="IPR010259">
    <property type="entry name" value="S8pro/Inhibitor_I9"/>
</dbReference>
<protein>
    <submittedName>
        <fullName evidence="14">Serine protease, subtilase family</fullName>
    </submittedName>
</protein>
<dbReference type="PROSITE" id="PS51318">
    <property type="entry name" value="TAT"/>
    <property type="match status" value="1"/>
</dbReference>
<dbReference type="CDD" id="cd02120">
    <property type="entry name" value="PA_subtilisin_like"/>
    <property type="match status" value="1"/>
</dbReference>
<dbReference type="PROSITE" id="PS51892">
    <property type="entry name" value="SUBTILASE"/>
    <property type="match status" value="1"/>
</dbReference>
<evidence type="ECO:0000256" key="9">
    <source>
        <dbReference type="PROSITE-ProRule" id="PRU01240"/>
    </source>
</evidence>
<feature type="domain" description="SLH" evidence="13">
    <location>
        <begin position="1023"/>
        <end position="1086"/>
    </location>
</feature>
<gene>
    <name evidence="14" type="ORF">FM125_08670</name>
</gene>
<evidence type="ECO:0000313" key="15">
    <source>
        <dbReference type="Proteomes" id="UP000196230"/>
    </source>
</evidence>
<evidence type="ECO:0000256" key="12">
    <source>
        <dbReference type="SAM" id="SignalP"/>
    </source>
</evidence>
<keyword evidence="4 12" id="KW-0732">Signal</keyword>
<evidence type="ECO:0000256" key="2">
    <source>
        <dbReference type="ARBA" id="ARBA00011073"/>
    </source>
</evidence>
<dbReference type="PROSITE" id="PS00136">
    <property type="entry name" value="SUBTILASE_ASP"/>
    <property type="match status" value="1"/>
</dbReference>
<proteinExistence type="inferred from homology"/>
<sequence length="1204" mass="125622">MSHPMQRRRRLLGVTTAVALALSGATAAGAAPGNAPSATEQAVHHVTGTPAERTTPASFEDGAYIVVLAQDPVASYTGGLPGLAATKPAAGSAQKLDAASPAAKKYAQHLTAAQNSTMQRAGLPTSKVHTRYTTALNGFAGTFTGREAAALATDPNVLAVVPNEIRQLDTVSSPDVLGLRGPGGVWEGLVGADGDPAEIGKGVVVGIVDSGIIPDSPSFTDAGHQAPPADWKGSCQTADAEMFPADSCNDKLIGAKYFVNGFGSTRLADDESLSPYDAGGHGTHTASTAAGNHGVTATVDGIERGEISGMAPGAHVAAYKACWEGLTSGGCSTIDTVAAIDAAVADGVDVINYSISGSRTEIMDPVELAFLNAASAGVFVAASSGNSGPTASTTAHASPWITTVAASTHAVYEQTLVTGDGERYIGASIMRPLEEETPMAYARDLVAAGADPAKAALCIADTLDPAKTEGKLVVCDRGESGRAEKSFVVEAAGGVGMVLVNVSEAEGLNADVHAIPTVHLPSSDREAVVAYASSEGATGRILGTNTGSATQTPLVAAFSSRGPSLAAESDLLKPDISAPGVDVLAAYSPNRGGEDFAYSSGTSMSSPHIAGLAALVKQGRPDFSPMQIKSAMMTTAGDHAEETSPFAEGAGFVDPTRMMNPGLTFDSDRGDWYDFLAGQGVVYSDTGNPVSDTPIDASDLNVPSLAIGELFGTQTVKRTLTAVDGGGTWTASVEGASGLDVSVSPASFTVANAQAQDVQVTVAAGSAAPGEWAAAHIVWTSSDGQTVRMPVVAQPGVADAPDLIEGHTTDETLDLPVLSGVNGALETRVRGLVRVDESTGEAPEQALFDAHDERLTAHDFAYPRGYPNVRIEAETAGDVEADLDIYVMSSWSSYPVARSTTRGTGAEVYNGPIFSSAPEHRIYVVAKGSTDAMIPYTLRVSFPAEEDTGVLAFDPSSATVTAGQTHTFTGTLNTDGESAYNGFVDVLYNGRVVDTTAVRIHNGEKEPADPEDPVDPTDPDICEVEDFTDVAPSSPFYSAVTWMRCAGITQGYTDNTFRAHHDISRAESVAFLYRYLDPEHEAPATSPFRDVRRDRNFFDAITWAAENGVTSGYVNGTFRPYQMVNRQEFASFVFRAVGDPDYVPPTYAVFPDMPTHNSHFKAVMWLYEQGIIMGQADGTYGSRTEIQRGDVARIMQRMDYRLQD</sequence>
<dbReference type="InterPro" id="IPR003137">
    <property type="entry name" value="PA_domain"/>
</dbReference>
<dbReference type="InterPro" id="IPR041469">
    <property type="entry name" value="Subtilisin-like_FN3"/>
</dbReference>
<evidence type="ECO:0000256" key="4">
    <source>
        <dbReference type="ARBA" id="ARBA00022729"/>
    </source>
</evidence>
<evidence type="ECO:0000256" key="6">
    <source>
        <dbReference type="ARBA" id="ARBA00022825"/>
    </source>
</evidence>
<dbReference type="Gene3D" id="2.60.40.2310">
    <property type="match status" value="1"/>
</dbReference>
<dbReference type="GO" id="GO:0004252">
    <property type="term" value="F:serine-type endopeptidase activity"/>
    <property type="evidence" value="ECO:0007669"/>
    <property type="project" value="UniProtKB-UniRule"/>
</dbReference>
<dbReference type="RefSeq" id="WP_087134313.1">
    <property type="nucleotide sequence ID" value="NZ_FUKP01000060.1"/>
</dbReference>
<dbReference type="PROSITE" id="PS00138">
    <property type="entry name" value="SUBTILASE_SER"/>
    <property type="match status" value="1"/>
</dbReference>
<dbReference type="InterPro" id="IPR006311">
    <property type="entry name" value="TAT_signal"/>
</dbReference>
<dbReference type="Proteomes" id="UP000196230">
    <property type="component" value="Unassembled WGS sequence"/>
</dbReference>
<dbReference type="Gene3D" id="3.40.50.200">
    <property type="entry name" value="Peptidase S8/S53 domain"/>
    <property type="match status" value="1"/>
</dbReference>
<feature type="active site" description="Charge relay system" evidence="8 9">
    <location>
        <position position="209"/>
    </location>
</feature>
<dbReference type="Pfam" id="PF02225">
    <property type="entry name" value="PA"/>
    <property type="match status" value="1"/>
</dbReference>
<dbReference type="PROSITE" id="PS51272">
    <property type="entry name" value="SLH"/>
    <property type="match status" value="2"/>
</dbReference>
<dbReference type="InterPro" id="IPR045051">
    <property type="entry name" value="SBT"/>
</dbReference>
<dbReference type="EMBL" id="FUKP01000060">
    <property type="protein sequence ID" value="SJN31647.1"/>
    <property type="molecule type" value="Genomic_DNA"/>
</dbReference>
<dbReference type="CDD" id="cd04852">
    <property type="entry name" value="Peptidases_S8_3"/>
    <property type="match status" value="1"/>
</dbReference>
<dbReference type="GO" id="GO:0006508">
    <property type="term" value="P:proteolysis"/>
    <property type="evidence" value="ECO:0007669"/>
    <property type="project" value="UniProtKB-KW"/>
</dbReference>
<dbReference type="InterPro" id="IPR034197">
    <property type="entry name" value="Peptidases_S8_3"/>
</dbReference>
<feature type="compositionally biased region" description="Low complexity" evidence="11">
    <location>
        <begin position="29"/>
        <end position="39"/>
    </location>
</feature>
<dbReference type="InterPro" id="IPR037045">
    <property type="entry name" value="S8pro/Inhibitor_I9_sf"/>
</dbReference>
<feature type="active site" description="Charge relay system" evidence="8 9">
    <location>
        <position position="603"/>
    </location>
</feature>
<dbReference type="InterPro" id="IPR015500">
    <property type="entry name" value="Peptidase_S8_subtilisin-rel"/>
</dbReference>
<evidence type="ECO:0000259" key="13">
    <source>
        <dbReference type="PROSITE" id="PS51272"/>
    </source>
</evidence>
<evidence type="ECO:0000256" key="8">
    <source>
        <dbReference type="PIRSR" id="PIRSR615500-1"/>
    </source>
</evidence>
<dbReference type="InterPro" id="IPR000209">
    <property type="entry name" value="Peptidase_S8/S53_dom"/>
</dbReference>
<evidence type="ECO:0000256" key="5">
    <source>
        <dbReference type="ARBA" id="ARBA00022801"/>
    </source>
</evidence>
<dbReference type="Pfam" id="PF17766">
    <property type="entry name" value="fn3_6"/>
    <property type="match status" value="1"/>
</dbReference>
<dbReference type="AlphaFoldDB" id="A0A1R4JHZ5"/>
<dbReference type="InterPro" id="IPR036852">
    <property type="entry name" value="Peptidase_S8/S53_dom_sf"/>
</dbReference>
<dbReference type="Gene3D" id="3.30.70.80">
    <property type="entry name" value="Peptidase S8 propeptide/proteinase inhibitor I9"/>
    <property type="match status" value="1"/>
</dbReference>
<evidence type="ECO:0000256" key="7">
    <source>
        <dbReference type="ARBA" id="ARBA00023180"/>
    </source>
</evidence>
<feature type="domain" description="SLH" evidence="13">
    <location>
        <begin position="1087"/>
        <end position="1147"/>
    </location>
</feature>
<accession>A0A1R4JHZ5</accession>
<dbReference type="Gene3D" id="3.50.30.30">
    <property type="match status" value="1"/>
</dbReference>
<evidence type="ECO:0000256" key="3">
    <source>
        <dbReference type="ARBA" id="ARBA00022670"/>
    </source>
</evidence>
<keyword evidence="7" id="KW-0325">Glycoprotein</keyword>
<keyword evidence="5 9" id="KW-0378">Hydrolase</keyword>
<feature type="region of interest" description="Disordered" evidence="11">
    <location>
        <begin position="29"/>
        <end position="55"/>
    </location>
</feature>
<dbReference type="PANTHER" id="PTHR10795">
    <property type="entry name" value="PROPROTEIN CONVERTASE SUBTILISIN/KEXIN"/>
    <property type="match status" value="1"/>
</dbReference>
<dbReference type="PRINTS" id="PR00723">
    <property type="entry name" value="SUBTILISIN"/>
</dbReference>
<name>A0A1R4JHZ5_9MICC</name>
<dbReference type="SUPFAM" id="SSF52743">
    <property type="entry name" value="Subtilisin-like"/>
    <property type="match status" value="1"/>
</dbReference>
<evidence type="ECO:0000256" key="11">
    <source>
        <dbReference type="SAM" id="MobiDB-lite"/>
    </source>
</evidence>
<comment type="subcellular location">
    <subcellularLocation>
        <location evidence="1">Secreted</location>
    </subcellularLocation>
</comment>
<dbReference type="InterPro" id="IPR023827">
    <property type="entry name" value="Peptidase_S8_Asp-AS"/>
</dbReference>